<dbReference type="AlphaFoldDB" id="A0A8H3TYY0"/>
<feature type="region of interest" description="Disordered" evidence="1">
    <location>
        <begin position="1"/>
        <end position="21"/>
    </location>
</feature>
<reference evidence="2" key="1">
    <citation type="submission" date="2020-07" db="EMBL/GenBank/DDBJ databases">
        <title>Draft Genome Sequence of a Deep-Sea Yeast, Naganishia (Cryptococcus) liquefaciens strain N6.</title>
        <authorList>
            <person name="Han Y.W."/>
            <person name="Kajitani R."/>
            <person name="Morimoto H."/>
            <person name="Parhat M."/>
            <person name="Tsubouchi H."/>
            <person name="Bakenova O."/>
            <person name="Ogata M."/>
            <person name="Argunhan B."/>
            <person name="Aoki R."/>
            <person name="Kajiwara S."/>
            <person name="Itoh T."/>
            <person name="Iwasaki H."/>
        </authorList>
    </citation>
    <scope>NUCLEOTIDE SEQUENCE</scope>
    <source>
        <strain evidence="2">N6</strain>
    </source>
</reference>
<protein>
    <submittedName>
        <fullName evidence="2">Uncharacterized protein</fullName>
    </submittedName>
</protein>
<organism evidence="2 3">
    <name type="scientific">Naganishia liquefaciens</name>
    <dbReference type="NCBI Taxonomy" id="104408"/>
    <lineage>
        <taxon>Eukaryota</taxon>
        <taxon>Fungi</taxon>
        <taxon>Dikarya</taxon>
        <taxon>Basidiomycota</taxon>
        <taxon>Agaricomycotina</taxon>
        <taxon>Tremellomycetes</taxon>
        <taxon>Filobasidiales</taxon>
        <taxon>Filobasidiaceae</taxon>
        <taxon>Naganishia</taxon>
    </lineage>
</organism>
<accession>A0A8H3TYY0</accession>
<comment type="caution">
    <text evidence="2">The sequence shown here is derived from an EMBL/GenBank/DDBJ whole genome shotgun (WGS) entry which is preliminary data.</text>
</comment>
<evidence type="ECO:0000256" key="1">
    <source>
        <dbReference type="SAM" id="MobiDB-lite"/>
    </source>
</evidence>
<dbReference type="EMBL" id="BLZA01000043">
    <property type="protein sequence ID" value="GHJ89430.1"/>
    <property type="molecule type" value="Genomic_DNA"/>
</dbReference>
<sequence length="364" mass="40421">MSFISPLSARVPTSSRSSGARHVLRHYTEGRRRSFVFDEPRHVRPSTEASNARADSSRFNRNAVPDVYARMVASPIRRCAITGAKLPKDFMIRLRQVSVDVPSPPRATTPVEKQTTRKTYIVPRIIDPVSGVAQSKEQVGKSKYILCRAETFRTLSRKKDRKSLGDVEVPKMLLEQVATQLQMRVIQEMKKLMIQQASEALFEPVKEDGAVQRHASDSVMAILDFRHPTVSEIDASSEATQRTNEPAISMIHPLVSDSLGLAASAYPIYAIPRLFASNDVLTIRKLLGGNSQTASMIALYQPATKRQGADPIPLGIALWRLRLWHGGGWTIPSSGNLQGQEQAHEGRIVQGFKTVQGALHSRWP</sequence>
<keyword evidence="3" id="KW-1185">Reference proteome</keyword>
<gene>
    <name evidence="2" type="ORF">NliqN6_5832</name>
</gene>
<dbReference type="OrthoDB" id="2596083at2759"/>
<evidence type="ECO:0000313" key="3">
    <source>
        <dbReference type="Proteomes" id="UP000620104"/>
    </source>
</evidence>
<name>A0A8H3TYY0_9TREE</name>
<proteinExistence type="predicted"/>
<dbReference type="Proteomes" id="UP000620104">
    <property type="component" value="Unassembled WGS sequence"/>
</dbReference>
<evidence type="ECO:0000313" key="2">
    <source>
        <dbReference type="EMBL" id="GHJ89430.1"/>
    </source>
</evidence>